<feature type="transmembrane region" description="Helical" evidence="1">
    <location>
        <begin position="219"/>
        <end position="239"/>
    </location>
</feature>
<dbReference type="Proteomes" id="UP000245908">
    <property type="component" value="Unassembled WGS sequence"/>
</dbReference>
<keyword evidence="1" id="KW-0472">Membrane</keyword>
<feature type="transmembrane region" description="Helical" evidence="1">
    <location>
        <begin position="113"/>
        <end position="139"/>
    </location>
</feature>
<evidence type="ECO:0000256" key="1">
    <source>
        <dbReference type="SAM" id="Phobius"/>
    </source>
</evidence>
<name>A0A2T9WUB4_NANST</name>
<feature type="transmembrane region" description="Helical" evidence="1">
    <location>
        <begin position="12"/>
        <end position="39"/>
    </location>
</feature>
<dbReference type="Proteomes" id="UP000245509">
    <property type="component" value="Unassembled WGS sequence"/>
</dbReference>
<dbReference type="EMBL" id="QEFH01000006">
    <property type="protein sequence ID" value="PVU71389.1"/>
    <property type="molecule type" value="Genomic_DNA"/>
</dbReference>
<keyword evidence="1" id="KW-0812">Transmembrane</keyword>
<organism evidence="4 5">
    <name type="scientific">Nanobsidianus stetteri</name>
    <dbReference type="NCBI Taxonomy" id="1294122"/>
    <lineage>
        <taxon>Archaea</taxon>
        <taxon>Nanobdellota</taxon>
        <taxon>Candidatus Nanoarchaeia</taxon>
        <taxon>Nanoarchaeales</taxon>
        <taxon>Nanopusillaceae</taxon>
        <taxon>Candidatus Nanobsidianus</taxon>
    </lineage>
</organism>
<dbReference type="AlphaFoldDB" id="A0A2T9WUB4"/>
<keyword evidence="1" id="KW-1133">Transmembrane helix</keyword>
<gene>
    <name evidence="2" type="ORF">DDW03_001230</name>
    <name evidence="3" type="ORF">DDW03_01005</name>
    <name evidence="4" type="ORF">DDW05_01040</name>
</gene>
<evidence type="ECO:0000313" key="2">
    <source>
        <dbReference type="EMBL" id="MCC5447022.1"/>
    </source>
</evidence>
<reference evidence="4" key="2">
    <citation type="submission" date="2017-05" db="EMBL/GenBank/DDBJ databases">
        <authorList>
            <person name="Song R."/>
            <person name="Chenine A.L."/>
            <person name="Ruprecht R.M."/>
        </authorList>
    </citation>
    <scope>NUCLEOTIDE SEQUENCE</scope>
    <source>
        <strain evidence="3">SCGC AB-777_F03</strain>
        <strain evidence="4">SCGC AB-777_O03</strain>
    </source>
</reference>
<reference evidence="2" key="3">
    <citation type="submission" date="2017-05" db="EMBL/GenBank/DDBJ databases">
        <authorList>
            <person name="Munson-Mcgee J.H."/>
        </authorList>
    </citation>
    <scope>NUCLEOTIDE SEQUENCE</scope>
    <source>
        <strain evidence="2">SCGC AB-777_F03</strain>
    </source>
</reference>
<dbReference type="EMBL" id="QEFP01000003">
    <property type="protein sequence ID" value="PVU68779.1"/>
    <property type="molecule type" value="Genomic_DNA"/>
</dbReference>
<feature type="transmembrane region" description="Helical" evidence="1">
    <location>
        <begin position="181"/>
        <end position="199"/>
    </location>
</feature>
<dbReference type="RefSeq" id="WP_228615250.1">
    <property type="nucleotide sequence ID" value="NZ_QEFP02000006.1"/>
</dbReference>
<dbReference type="EMBL" id="QEFP02000006">
    <property type="protein sequence ID" value="MCC5447022.1"/>
    <property type="molecule type" value="Genomic_DNA"/>
</dbReference>
<feature type="transmembrane region" description="Helical" evidence="1">
    <location>
        <begin position="245"/>
        <end position="264"/>
    </location>
</feature>
<evidence type="ECO:0000313" key="4">
    <source>
        <dbReference type="EMBL" id="PVU71389.1"/>
    </source>
</evidence>
<feature type="transmembrane region" description="Helical" evidence="1">
    <location>
        <begin position="60"/>
        <end position="80"/>
    </location>
</feature>
<comment type="caution">
    <text evidence="4">The sequence shown here is derived from an EMBL/GenBank/DDBJ whole genome shotgun (WGS) entry which is preliminary data.</text>
</comment>
<sequence>MVYDLLISIGYFIGFLVLGGIIGYFVGWIVYKVLSWLFAKYIKIENIYEKLKSTFSKMPEINVAALLSYLAGIILGILVFNSVLSLMPNILTATQYSYVSNILQLTMTVSSTLLLISVVVLIIAAGIIFSIFFTSYLYILIEGYNSYVAELLKLLLFLGFVWIITYYSLELLGFQYTLFDNIIGVFVILSIGLIVMKYITENISENAYYKNVRPFIEVFIYSIFVISSLSVLTVGYSNISASVESIFAWGFVILFVLTLIPVLVKAIRESE</sequence>
<evidence type="ECO:0000313" key="5">
    <source>
        <dbReference type="Proteomes" id="UP000245908"/>
    </source>
</evidence>
<protein>
    <submittedName>
        <fullName evidence="4">Uncharacterized protein</fullName>
    </submittedName>
</protein>
<evidence type="ECO:0000313" key="3">
    <source>
        <dbReference type="EMBL" id="PVU68779.1"/>
    </source>
</evidence>
<reference evidence="4 5" key="1">
    <citation type="journal article" date="2015" name="Appl. Environ. Microbiol.">
        <title>Nanoarchaeota, Their Sulfolobales Host, and Nanoarchaeota Virus Distribution across Yellowstone National Park Hot Springs.</title>
        <authorList>
            <person name="Munson-McGee J.H."/>
            <person name="Field E.K."/>
            <person name="Bateson M."/>
            <person name="Rooney C."/>
            <person name="Stepanauskas R."/>
            <person name="Young M.J."/>
        </authorList>
    </citation>
    <scope>NUCLEOTIDE SEQUENCE [LARGE SCALE GENOMIC DNA]</scope>
    <source>
        <strain evidence="2">SCGC AB-777_F03</strain>
        <strain evidence="4">SCGC AB-777_O03</strain>
    </source>
</reference>
<reference evidence="2" key="4">
    <citation type="submission" date="2021-11" db="EMBL/GenBank/DDBJ databases">
        <authorList>
            <person name="Munson-Mcgee J."/>
            <person name="Field E."/>
            <person name="Bateson M."/>
            <person name="Rooney C."/>
            <person name="Stepanauskas R."/>
            <person name="Young M."/>
        </authorList>
    </citation>
    <scope>NUCLEOTIDE SEQUENCE</scope>
    <source>
        <strain evidence="2">SCGC AB-777_F03</strain>
    </source>
</reference>
<accession>A0A2T9WUB4</accession>
<proteinExistence type="predicted"/>
<feature type="transmembrane region" description="Helical" evidence="1">
    <location>
        <begin position="151"/>
        <end position="169"/>
    </location>
</feature>